<reference evidence="1 2" key="2">
    <citation type="journal article" date="2022" name="Mol. Ecol. Resour.">
        <title>The genomes of chicory, endive, great burdock and yacon provide insights into Asteraceae paleo-polyploidization history and plant inulin production.</title>
        <authorList>
            <person name="Fan W."/>
            <person name="Wang S."/>
            <person name="Wang H."/>
            <person name="Wang A."/>
            <person name="Jiang F."/>
            <person name="Liu H."/>
            <person name="Zhao H."/>
            <person name="Xu D."/>
            <person name="Zhang Y."/>
        </authorList>
    </citation>
    <scope>NUCLEOTIDE SEQUENCE [LARGE SCALE GENOMIC DNA]</scope>
    <source>
        <strain evidence="2">cv. Yunnan</strain>
        <tissue evidence="1">Leaves</tissue>
    </source>
</reference>
<keyword evidence="2" id="KW-1185">Reference proteome</keyword>
<proteinExistence type="predicted"/>
<organism evidence="1 2">
    <name type="scientific">Smallanthus sonchifolius</name>
    <dbReference type="NCBI Taxonomy" id="185202"/>
    <lineage>
        <taxon>Eukaryota</taxon>
        <taxon>Viridiplantae</taxon>
        <taxon>Streptophyta</taxon>
        <taxon>Embryophyta</taxon>
        <taxon>Tracheophyta</taxon>
        <taxon>Spermatophyta</taxon>
        <taxon>Magnoliopsida</taxon>
        <taxon>eudicotyledons</taxon>
        <taxon>Gunneridae</taxon>
        <taxon>Pentapetalae</taxon>
        <taxon>asterids</taxon>
        <taxon>campanulids</taxon>
        <taxon>Asterales</taxon>
        <taxon>Asteraceae</taxon>
        <taxon>Asteroideae</taxon>
        <taxon>Heliantheae alliance</taxon>
        <taxon>Millerieae</taxon>
        <taxon>Smallanthus</taxon>
    </lineage>
</organism>
<dbReference type="Proteomes" id="UP001056120">
    <property type="component" value="Linkage Group LG13"/>
</dbReference>
<gene>
    <name evidence="1" type="ORF">L1987_39824</name>
</gene>
<evidence type="ECO:0000313" key="1">
    <source>
        <dbReference type="EMBL" id="KAI3786263.1"/>
    </source>
</evidence>
<accession>A0ACB9GRV2</accession>
<reference evidence="2" key="1">
    <citation type="journal article" date="2022" name="Mol. Ecol. Resour.">
        <title>The genomes of chicory, endive, great burdock and yacon provide insights into Asteraceae palaeo-polyploidization history and plant inulin production.</title>
        <authorList>
            <person name="Fan W."/>
            <person name="Wang S."/>
            <person name="Wang H."/>
            <person name="Wang A."/>
            <person name="Jiang F."/>
            <person name="Liu H."/>
            <person name="Zhao H."/>
            <person name="Xu D."/>
            <person name="Zhang Y."/>
        </authorList>
    </citation>
    <scope>NUCLEOTIDE SEQUENCE [LARGE SCALE GENOMIC DNA]</scope>
    <source>
        <strain evidence="2">cv. Yunnan</strain>
    </source>
</reference>
<comment type="caution">
    <text evidence="1">The sequence shown here is derived from an EMBL/GenBank/DDBJ whole genome shotgun (WGS) entry which is preliminary data.</text>
</comment>
<sequence>MFHRFCEVYGVEGKNQKSSATLGLVGKSLKKMGLSEEVQLVATLFFFTQSQRRCFGYQTQELKSSSS</sequence>
<name>A0ACB9GRV2_9ASTR</name>
<protein>
    <submittedName>
        <fullName evidence="1">Uncharacterized protein</fullName>
    </submittedName>
</protein>
<dbReference type="EMBL" id="CM042030">
    <property type="protein sequence ID" value="KAI3786263.1"/>
    <property type="molecule type" value="Genomic_DNA"/>
</dbReference>
<evidence type="ECO:0000313" key="2">
    <source>
        <dbReference type="Proteomes" id="UP001056120"/>
    </source>
</evidence>